<organism evidence="2 3">
    <name type="scientific">Phenylobacterium zucineum (strain HLK1)</name>
    <dbReference type="NCBI Taxonomy" id="450851"/>
    <lineage>
        <taxon>Bacteria</taxon>
        <taxon>Pseudomonadati</taxon>
        <taxon>Pseudomonadota</taxon>
        <taxon>Alphaproteobacteria</taxon>
        <taxon>Caulobacterales</taxon>
        <taxon>Caulobacteraceae</taxon>
        <taxon>Phenylobacterium</taxon>
    </lineage>
</organism>
<gene>
    <name evidence="2" type="primary">fliX</name>
    <name evidence="2" type="ordered locus">PHZ_c1934</name>
</gene>
<evidence type="ECO:0000256" key="1">
    <source>
        <dbReference type="SAM" id="MobiDB-lite"/>
    </source>
</evidence>
<evidence type="ECO:0000313" key="3">
    <source>
        <dbReference type="Proteomes" id="UP000001868"/>
    </source>
</evidence>
<name>B4RDF5_PHEZH</name>
<keyword evidence="3" id="KW-1185">Reference proteome</keyword>
<dbReference type="GO" id="GO:0044781">
    <property type="term" value="P:bacterial-type flagellum organization"/>
    <property type="evidence" value="ECO:0007669"/>
    <property type="project" value="InterPro"/>
</dbReference>
<feature type="region of interest" description="Disordered" evidence="1">
    <location>
        <begin position="1"/>
        <end position="44"/>
    </location>
</feature>
<dbReference type="STRING" id="450851.PHZ_c1934"/>
<dbReference type="InterPro" id="IPR019704">
    <property type="entry name" value="Flagellar_assmbl_FliX_class2"/>
</dbReference>
<dbReference type="Proteomes" id="UP000001868">
    <property type="component" value="Chromosome"/>
</dbReference>
<evidence type="ECO:0000313" key="2">
    <source>
        <dbReference type="EMBL" id="ACG78345.1"/>
    </source>
</evidence>
<dbReference type="OrthoDB" id="7173192at2"/>
<dbReference type="RefSeq" id="WP_012522487.1">
    <property type="nucleotide sequence ID" value="NC_011144.1"/>
</dbReference>
<sequence length="143" mass="14622">MKVTGTGGVSQASGARPARGGGGEGFRVAAPQGASGPSQVSSVAGAGPVMGVEALIALQEVGSPLERRRRSVARAGRILDVLEGLKVALLGGDLGPGDLDRLRRAVREERAATEDPRLEGLLDEIESRAMVELAKLEMAGRAA</sequence>
<dbReference type="KEGG" id="pzu:PHZ_c1934"/>
<reference evidence="2 3" key="1">
    <citation type="journal article" date="2008" name="BMC Genomics">
        <title>Complete genome of Phenylobacterium zucineum - a novel facultative intracellular bacterium isolated from human erythroleukemia cell line K562.</title>
        <authorList>
            <person name="Luo Y."/>
            <person name="Xu X."/>
            <person name="Ding Z."/>
            <person name="Liu Z."/>
            <person name="Zhang B."/>
            <person name="Yan Z."/>
            <person name="Sun J."/>
            <person name="Hu S."/>
            <person name="Hu X."/>
        </authorList>
    </citation>
    <scope>NUCLEOTIDE SEQUENCE [LARGE SCALE GENOMIC DNA]</scope>
    <source>
        <strain evidence="2 3">HLK1</strain>
    </source>
</reference>
<dbReference type="Pfam" id="PF10768">
    <property type="entry name" value="FliX"/>
    <property type="match status" value="1"/>
</dbReference>
<dbReference type="AlphaFoldDB" id="B4RDF5"/>
<dbReference type="eggNOG" id="ENOG50330GZ">
    <property type="taxonomic scope" value="Bacteria"/>
</dbReference>
<protein>
    <submittedName>
        <fullName evidence="2">FliX protein</fullName>
    </submittedName>
</protein>
<proteinExistence type="predicted"/>
<dbReference type="HOGENOM" id="CLU_139719_0_0_5"/>
<dbReference type="EMBL" id="CP000747">
    <property type="protein sequence ID" value="ACG78345.1"/>
    <property type="molecule type" value="Genomic_DNA"/>
</dbReference>
<dbReference type="NCBIfam" id="NF009427">
    <property type="entry name" value="PRK12787.1-3"/>
    <property type="match status" value="1"/>
</dbReference>
<accession>B4RDF5</accession>